<gene>
    <name evidence="1" type="ORF">GWO68_04500</name>
</gene>
<protein>
    <submittedName>
        <fullName evidence="1">Uncharacterized protein</fullName>
    </submittedName>
</protein>
<dbReference type="Proteomes" id="UP000478546">
    <property type="component" value="Unassembled WGS sequence"/>
</dbReference>
<proteinExistence type="predicted"/>
<dbReference type="AlphaFoldDB" id="A0A6B2H7D2"/>
<accession>A0A6B2H7D2</accession>
<keyword evidence="2" id="KW-1185">Reference proteome</keyword>
<dbReference type="EMBL" id="JAAEAA010000004">
    <property type="protein sequence ID" value="NDK55172.1"/>
    <property type="molecule type" value="Genomic_DNA"/>
</dbReference>
<evidence type="ECO:0000313" key="2">
    <source>
        <dbReference type="Proteomes" id="UP000478546"/>
    </source>
</evidence>
<reference evidence="1 2" key="1">
    <citation type="submission" date="2020-01" db="EMBL/GenBank/DDBJ databases">
        <authorList>
            <person name="Kim M.K."/>
        </authorList>
    </citation>
    <scope>NUCLEOTIDE SEQUENCE [LARGE SCALE GENOMIC DNA]</scope>
    <source>
        <strain evidence="1 2">BT213</strain>
    </source>
</reference>
<sequence length="103" mass="11874">MLQNDSLVYEYKKSVVYKDREAQIVQVYTPQKKALLMDMFVDAKTGKILTSSKPDPETDNYNYFADELDYQPIGKGVIFPLVYQVWVKGKLVTEGKFLNVVVK</sequence>
<comment type="caution">
    <text evidence="1">The sequence shown here is derived from an EMBL/GenBank/DDBJ whole genome shotgun (WGS) entry which is preliminary data.</text>
</comment>
<name>A0A6B2H7D2_9BACT</name>
<dbReference type="RefSeq" id="WP_162345224.1">
    <property type="nucleotide sequence ID" value="NZ_JAAEAA010000004.1"/>
</dbReference>
<evidence type="ECO:0000313" key="1">
    <source>
        <dbReference type="EMBL" id="NDK55172.1"/>
    </source>
</evidence>
<organism evidence="1 2">
    <name type="scientific">Pontibacter fetidus</name>
    <dbReference type="NCBI Taxonomy" id="2700082"/>
    <lineage>
        <taxon>Bacteria</taxon>
        <taxon>Pseudomonadati</taxon>
        <taxon>Bacteroidota</taxon>
        <taxon>Cytophagia</taxon>
        <taxon>Cytophagales</taxon>
        <taxon>Hymenobacteraceae</taxon>
        <taxon>Pontibacter</taxon>
    </lineage>
</organism>